<protein>
    <submittedName>
        <fullName evidence="2">Uncharacterized protein</fullName>
    </submittedName>
</protein>
<dbReference type="Proteomes" id="UP001316803">
    <property type="component" value="Unassembled WGS sequence"/>
</dbReference>
<feature type="region of interest" description="Disordered" evidence="1">
    <location>
        <begin position="281"/>
        <end position="381"/>
    </location>
</feature>
<dbReference type="AlphaFoldDB" id="A0AAN8IAK1"/>
<organism evidence="2 3">
    <name type="scientific">Knufia fluminis</name>
    <dbReference type="NCBI Taxonomy" id="191047"/>
    <lineage>
        <taxon>Eukaryota</taxon>
        <taxon>Fungi</taxon>
        <taxon>Dikarya</taxon>
        <taxon>Ascomycota</taxon>
        <taxon>Pezizomycotina</taxon>
        <taxon>Eurotiomycetes</taxon>
        <taxon>Chaetothyriomycetidae</taxon>
        <taxon>Chaetothyriales</taxon>
        <taxon>Trichomeriaceae</taxon>
        <taxon>Knufia</taxon>
    </lineage>
</organism>
<evidence type="ECO:0000256" key="1">
    <source>
        <dbReference type="SAM" id="MobiDB-lite"/>
    </source>
</evidence>
<evidence type="ECO:0000313" key="2">
    <source>
        <dbReference type="EMBL" id="KAK5955670.1"/>
    </source>
</evidence>
<keyword evidence="3" id="KW-1185">Reference proteome</keyword>
<evidence type="ECO:0000313" key="3">
    <source>
        <dbReference type="Proteomes" id="UP001316803"/>
    </source>
</evidence>
<feature type="compositionally biased region" description="Basic and acidic residues" evidence="1">
    <location>
        <begin position="286"/>
        <end position="309"/>
    </location>
</feature>
<dbReference type="EMBL" id="JAKLMC020000006">
    <property type="protein sequence ID" value="KAK5955670.1"/>
    <property type="molecule type" value="Genomic_DNA"/>
</dbReference>
<sequence length="399" mass="44811">MEIRLSYRTACESQQHDYSPLGPNGTVFPDATTLTSSSMTNPNHPPTAQWMNQQIGQLMAHQAPDGPRGHITNNAPPGLNKAAHALRDQAIVQAQLQITNNGVKILDDIQTRDKAQYPKARDVRQHQPNTELTTCFDRGQQTALYSHQLRPDGEDFDDTLPQTEEEKRRLVAILVRALLTTSMVAEGSTIPKQFTDGSIDLRFAECRCWEALSYLIVRSKSRVSYSRIYSTDQRAERLQFADRFDSLVQDLLEQKAIARGVLSMPYIVKLVDDPISCLRNTRANKKSNDQKGQDIKKARQERREGKDDQNTSAPPIGEDNEDVDLEADNQPSAKKQRTQPPGNNIPTRGRSSMSRSSSFAASSSMPQPLARTHSWDQEPTHHPHSTLLLLQRMLPSLLI</sequence>
<name>A0AAN8IAK1_9EURO</name>
<proteinExistence type="predicted"/>
<comment type="caution">
    <text evidence="2">The sequence shown here is derived from an EMBL/GenBank/DDBJ whole genome shotgun (WGS) entry which is preliminary data.</text>
</comment>
<reference evidence="2 3" key="1">
    <citation type="submission" date="2022-12" db="EMBL/GenBank/DDBJ databases">
        <title>Genomic features and morphological characterization of a novel Knufia sp. strain isolated from spacecraft assembly facility.</title>
        <authorList>
            <person name="Teixeira M."/>
            <person name="Chander A.M."/>
            <person name="Stajich J.E."/>
            <person name="Venkateswaran K."/>
        </authorList>
    </citation>
    <scope>NUCLEOTIDE SEQUENCE [LARGE SCALE GENOMIC DNA]</scope>
    <source>
        <strain evidence="2 3">FJI-L2-BK-P2</strain>
    </source>
</reference>
<gene>
    <name evidence="2" type="ORF">OHC33_003311</name>
</gene>
<accession>A0AAN8IAK1</accession>
<feature type="compositionally biased region" description="Acidic residues" evidence="1">
    <location>
        <begin position="318"/>
        <end position="327"/>
    </location>
</feature>
<feature type="compositionally biased region" description="Polar residues" evidence="1">
    <location>
        <begin position="329"/>
        <end position="346"/>
    </location>
</feature>
<feature type="compositionally biased region" description="Low complexity" evidence="1">
    <location>
        <begin position="350"/>
        <end position="365"/>
    </location>
</feature>